<feature type="region of interest" description="Disordered" evidence="1">
    <location>
        <begin position="25"/>
        <end position="47"/>
    </location>
</feature>
<protein>
    <recommendedName>
        <fullName evidence="5">Small secreted protein</fullName>
    </recommendedName>
</protein>
<reference evidence="4" key="1">
    <citation type="journal article" date="2019" name="Int. J. Syst. Evol. Microbiol.">
        <title>The Global Catalogue of Microorganisms (GCM) 10K type strain sequencing project: providing services to taxonomists for standard genome sequencing and annotation.</title>
        <authorList>
            <consortium name="The Broad Institute Genomics Platform"/>
            <consortium name="The Broad Institute Genome Sequencing Center for Infectious Disease"/>
            <person name="Wu L."/>
            <person name="Ma J."/>
        </authorList>
    </citation>
    <scope>NUCLEOTIDE SEQUENCE [LARGE SCALE GENOMIC DNA]</scope>
    <source>
        <strain evidence="4">CGMCC 4.7643</strain>
    </source>
</reference>
<evidence type="ECO:0000256" key="1">
    <source>
        <dbReference type="SAM" id="MobiDB-lite"/>
    </source>
</evidence>
<feature type="signal peptide" evidence="2">
    <location>
        <begin position="1"/>
        <end position="21"/>
    </location>
</feature>
<keyword evidence="4" id="KW-1185">Reference proteome</keyword>
<proteinExistence type="predicted"/>
<evidence type="ECO:0000313" key="3">
    <source>
        <dbReference type="EMBL" id="MFD2463468.1"/>
    </source>
</evidence>
<feature type="chain" id="PRO_5045379814" description="Small secreted protein" evidence="2">
    <location>
        <begin position="22"/>
        <end position="195"/>
    </location>
</feature>
<comment type="caution">
    <text evidence="3">The sequence shown here is derived from an EMBL/GenBank/DDBJ whole genome shotgun (WGS) entry which is preliminary data.</text>
</comment>
<accession>A0ABW5GRG2</accession>
<keyword evidence="2" id="KW-0732">Signal</keyword>
<name>A0ABW5GRG2_9PSEU</name>
<evidence type="ECO:0008006" key="5">
    <source>
        <dbReference type="Google" id="ProtNLM"/>
    </source>
</evidence>
<organism evidence="3 4">
    <name type="scientific">Amycolatopsis samaneae</name>
    <dbReference type="NCBI Taxonomy" id="664691"/>
    <lineage>
        <taxon>Bacteria</taxon>
        <taxon>Bacillati</taxon>
        <taxon>Actinomycetota</taxon>
        <taxon>Actinomycetes</taxon>
        <taxon>Pseudonocardiales</taxon>
        <taxon>Pseudonocardiaceae</taxon>
        <taxon>Amycolatopsis</taxon>
    </lineage>
</organism>
<feature type="compositionally biased region" description="Polar residues" evidence="1">
    <location>
        <begin position="36"/>
        <end position="47"/>
    </location>
</feature>
<dbReference type="RefSeq" id="WP_345400282.1">
    <property type="nucleotide sequence ID" value="NZ_BAABHG010000011.1"/>
</dbReference>
<gene>
    <name evidence="3" type="ORF">ACFSYJ_32985</name>
</gene>
<dbReference type="PROSITE" id="PS51257">
    <property type="entry name" value="PROKAR_LIPOPROTEIN"/>
    <property type="match status" value="1"/>
</dbReference>
<dbReference type="Proteomes" id="UP001597419">
    <property type="component" value="Unassembled WGS sequence"/>
</dbReference>
<evidence type="ECO:0000256" key="2">
    <source>
        <dbReference type="SAM" id="SignalP"/>
    </source>
</evidence>
<evidence type="ECO:0000313" key="4">
    <source>
        <dbReference type="Proteomes" id="UP001597419"/>
    </source>
</evidence>
<dbReference type="EMBL" id="JBHUKU010000021">
    <property type="protein sequence ID" value="MFD2463468.1"/>
    <property type="molecule type" value="Genomic_DNA"/>
</dbReference>
<sequence length="195" mass="19959">MKSKTIGAALLAITCALGLGACGSKPETPKAADRSSVPTATSVSAPNTGADTVKWLDQFCTAAGPMTDLAKKSPQFDASASPSQMKAELGRYLGQLSTSLSGMVDKLKALGKAPVTSLDETSRKLAGSLGQLKQVADGLKDKVDKADPADGPALVQLGQDTEAEVAKVTFDFDTKTDKSIEDAAAKAPACKKLAS</sequence>